<accession>A0A167AHK3</accession>
<dbReference type="Gene3D" id="1.20.120.450">
    <property type="entry name" value="dinb family like domain"/>
    <property type="match status" value="1"/>
</dbReference>
<dbReference type="PANTHER" id="PTHR40658:SF3">
    <property type="entry name" value="CLBS_DFSB FAMILY FOUR-HELIX BUNDLE PROTEIN"/>
    <property type="match status" value="1"/>
</dbReference>
<comment type="caution">
    <text evidence="1">The sequence shown here is derived from an EMBL/GenBank/DDBJ whole genome shotgun (WGS) entry which is preliminary data.</text>
</comment>
<dbReference type="OrthoDB" id="5347938at2"/>
<dbReference type="RefSeq" id="WP_063364095.1">
    <property type="nucleotide sequence ID" value="NZ_AUXZ01000130.1"/>
</dbReference>
<reference evidence="1 2" key="1">
    <citation type="submission" date="2013-07" db="EMBL/GenBank/DDBJ databases">
        <title>Comparative Genomic and Metabolomic Analysis of Twelve Strains of Pseudoalteromonas luteoviolacea.</title>
        <authorList>
            <person name="Vynne N.G."/>
            <person name="Mansson M."/>
            <person name="Gram L."/>
        </authorList>
    </citation>
    <scope>NUCLEOTIDE SEQUENCE [LARGE SCALE GENOMIC DNA]</scope>
    <source>
        <strain evidence="1 2">H33</strain>
    </source>
</reference>
<evidence type="ECO:0000313" key="1">
    <source>
        <dbReference type="EMBL" id="KZN45390.1"/>
    </source>
</evidence>
<proteinExistence type="predicted"/>
<dbReference type="PANTHER" id="PTHR40658">
    <property type="match status" value="1"/>
</dbReference>
<gene>
    <name evidence="1" type="ORF">N476_05070</name>
</gene>
<dbReference type="Proteomes" id="UP000076503">
    <property type="component" value="Unassembled WGS sequence"/>
</dbReference>
<sequence length="169" mass="19727">MTRIASNKEELLSAIDTIFPKLMADYRSISASKSRVLGVQGNIKGSVVSVCDTLAYLLGWGKLVLKWHYLKQQAQPVDFPERGFKWNQLGLLAEHFHQTYAHWQYEDLLAELEVCVTDIRTLILNSNNHELYEVPWYEKWTLGRMVQLNTASPMMSTRTKIRRFKRQYC</sequence>
<dbReference type="InterPro" id="IPR012550">
    <property type="entry name" value="DUF1706"/>
</dbReference>
<evidence type="ECO:0000313" key="2">
    <source>
        <dbReference type="Proteomes" id="UP000076503"/>
    </source>
</evidence>
<name>A0A167AHK3_9GAMM</name>
<dbReference type="InterPro" id="IPR034660">
    <property type="entry name" value="DinB/YfiT-like"/>
</dbReference>
<protein>
    <recommendedName>
        <fullName evidence="3">ClbS/DfsB family four-helix bundle protein</fullName>
    </recommendedName>
</protein>
<organism evidence="1 2">
    <name type="scientific">Pseudoalteromonas luteoviolacea H33</name>
    <dbReference type="NCBI Taxonomy" id="1365251"/>
    <lineage>
        <taxon>Bacteria</taxon>
        <taxon>Pseudomonadati</taxon>
        <taxon>Pseudomonadota</taxon>
        <taxon>Gammaproteobacteria</taxon>
        <taxon>Alteromonadales</taxon>
        <taxon>Pseudoalteromonadaceae</taxon>
        <taxon>Pseudoalteromonas</taxon>
    </lineage>
</organism>
<dbReference type="PIRSF" id="PIRSF031551">
    <property type="entry name" value="DUF1706"/>
    <property type="match status" value="1"/>
</dbReference>
<evidence type="ECO:0008006" key="3">
    <source>
        <dbReference type="Google" id="ProtNLM"/>
    </source>
</evidence>
<dbReference type="EMBL" id="AUXZ01000130">
    <property type="protein sequence ID" value="KZN45390.1"/>
    <property type="molecule type" value="Genomic_DNA"/>
</dbReference>
<dbReference type="Pfam" id="PF08020">
    <property type="entry name" value="DUF1706"/>
    <property type="match status" value="1"/>
</dbReference>
<dbReference type="PATRIC" id="fig|1365251.3.peg.4982"/>
<dbReference type="AlphaFoldDB" id="A0A167AHK3"/>